<organism evidence="2 5">
    <name type="scientific">Kingdonia uniflora</name>
    <dbReference type="NCBI Taxonomy" id="39325"/>
    <lineage>
        <taxon>Eukaryota</taxon>
        <taxon>Viridiplantae</taxon>
        <taxon>Streptophyta</taxon>
        <taxon>Embryophyta</taxon>
        <taxon>Tracheophyta</taxon>
        <taxon>Spermatophyta</taxon>
        <taxon>Magnoliopsida</taxon>
        <taxon>Ranunculales</taxon>
        <taxon>Circaeasteraceae</taxon>
        <taxon>Kingdonia</taxon>
    </lineage>
</organism>
<reference evidence="2 5" key="1">
    <citation type="journal article" date="2020" name="IScience">
        <title>Genome Sequencing of the Endangered Kingdonia uniflora (Circaeasteraceae, Ranunculales) Reveals Potential Mechanisms of Evolutionary Specialization.</title>
        <authorList>
            <person name="Sun Y."/>
            <person name="Deng T."/>
            <person name="Zhang A."/>
            <person name="Moore M.J."/>
            <person name="Landis J.B."/>
            <person name="Lin N."/>
            <person name="Zhang H."/>
            <person name="Zhang X."/>
            <person name="Huang J."/>
            <person name="Zhang X."/>
            <person name="Sun H."/>
            <person name="Wang H."/>
        </authorList>
    </citation>
    <scope>NUCLEOTIDE SEQUENCE [LARGE SCALE GENOMIC DNA]</scope>
    <source>
        <strain evidence="2">TB1705</strain>
        <tissue evidence="2">Leaf</tissue>
    </source>
</reference>
<dbReference type="Proteomes" id="UP000541444">
    <property type="component" value="Unassembled WGS sequence"/>
</dbReference>
<name>A0A7J7LIT5_9MAGN</name>
<protein>
    <submittedName>
        <fullName evidence="2">Uncharacterized protein</fullName>
    </submittedName>
</protein>
<evidence type="ECO:0000256" key="1">
    <source>
        <dbReference type="SAM" id="MobiDB-lite"/>
    </source>
</evidence>
<dbReference type="EMBL" id="JACGCM010000115">
    <property type="protein sequence ID" value="KAF6176365.1"/>
    <property type="molecule type" value="Genomic_DNA"/>
</dbReference>
<feature type="region of interest" description="Disordered" evidence="1">
    <location>
        <begin position="28"/>
        <end position="51"/>
    </location>
</feature>
<evidence type="ECO:0000313" key="5">
    <source>
        <dbReference type="Proteomes" id="UP000541444"/>
    </source>
</evidence>
<accession>A0A7J7LIT5</accession>
<keyword evidence="5" id="KW-1185">Reference proteome</keyword>
<comment type="caution">
    <text evidence="2">The sequence shown here is derived from an EMBL/GenBank/DDBJ whole genome shotgun (WGS) entry which is preliminary data.</text>
</comment>
<proteinExistence type="predicted"/>
<evidence type="ECO:0000313" key="4">
    <source>
        <dbReference type="EMBL" id="KAF6176365.1"/>
    </source>
</evidence>
<evidence type="ECO:0000313" key="3">
    <source>
        <dbReference type="EMBL" id="KAF6142431.1"/>
    </source>
</evidence>
<dbReference type="EMBL" id="JACGCM010002257">
    <property type="protein sequence ID" value="KAF6142430.1"/>
    <property type="molecule type" value="Genomic_DNA"/>
</dbReference>
<dbReference type="AlphaFoldDB" id="A0A7J7LIT5"/>
<sequence>RALEIISQYSNHPINQTLEYSKCISPIYSSKQSNNSNSKEPSPSSTLKAAT</sequence>
<evidence type="ECO:0000313" key="2">
    <source>
        <dbReference type="EMBL" id="KAF6142430.1"/>
    </source>
</evidence>
<dbReference type="EMBL" id="JACGCM010002257">
    <property type="protein sequence ID" value="KAF6142431.1"/>
    <property type="molecule type" value="Genomic_DNA"/>
</dbReference>
<feature type="compositionally biased region" description="Low complexity" evidence="1">
    <location>
        <begin position="29"/>
        <end position="45"/>
    </location>
</feature>
<gene>
    <name evidence="2" type="ORF">GIB67_009237</name>
    <name evidence="3" type="ORF">GIB67_009238</name>
    <name evidence="4" type="ORF">GIB67_011154</name>
</gene>
<feature type="non-terminal residue" evidence="2">
    <location>
        <position position="1"/>
    </location>
</feature>